<keyword evidence="2" id="KW-1185">Reference proteome</keyword>
<evidence type="ECO:0000313" key="2">
    <source>
        <dbReference type="Proteomes" id="UP001420932"/>
    </source>
</evidence>
<dbReference type="EMBL" id="JBBNAF010000002">
    <property type="protein sequence ID" value="KAK9163563.1"/>
    <property type="molecule type" value="Genomic_DNA"/>
</dbReference>
<dbReference type="Proteomes" id="UP001420932">
    <property type="component" value="Unassembled WGS sequence"/>
</dbReference>
<protein>
    <submittedName>
        <fullName evidence="1">Uncharacterized protein</fullName>
    </submittedName>
</protein>
<comment type="caution">
    <text evidence="1">The sequence shown here is derived from an EMBL/GenBank/DDBJ whole genome shotgun (WGS) entry which is preliminary data.</text>
</comment>
<reference evidence="1 2" key="1">
    <citation type="submission" date="2024-01" db="EMBL/GenBank/DDBJ databases">
        <title>Genome assemblies of Stephania.</title>
        <authorList>
            <person name="Yang L."/>
        </authorList>
    </citation>
    <scope>NUCLEOTIDE SEQUENCE [LARGE SCALE GENOMIC DNA]</scope>
    <source>
        <strain evidence="1">YNDBR</strain>
        <tissue evidence="1">Leaf</tissue>
    </source>
</reference>
<gene>
    <name evidence="1" type="ORF">Syun_004465</name>
</gene>
<sequence>MRPKLALCARIDDSADLASATKDQVSGQFGATTGGNLVEFTHPDSLLCVHDAIDCSSCDPTLGEWQPKLAFGARVTDSADLASTAMDHVLGQSNTSSGGNLVTRSAL</sequence>
<organism evidence="1 2">
    <name type="scientific">Stephania yunnanensis</name>
    <dbReference type="NCBI Taxonomy" id="152371"/>
    <lineage>
        <taxon>Eukaryota</taxon>
        <taxon>Viridiplantae</taxon>
        <taxon>Streptophyta</taxon>
        <taxon>Embryophyta</taxon>
        <taxon>Tracheophyta</taxon>
        <taxon>Spermatophyta</taxon>
        <taxon>Magnoliopsida</taxon>
        <taxon>Ranunculales</taxon>
        <taxon>Menispermaceae</taxon>
        <taxon>Menispermoideae</taxon>
        <taxon>Cissampelideae</taxon>
        <taxon>Stephania</taxon>
    </lineage>
</organism>
<proteinExistence type="predicted"/>
<accession>A0AAP0L4H0</accession>
<dbReference type="AlphaFoldDB" id="A0AAP0L4H0"/>
<name>A0AAP0L4H0_9MAGN</name>
<evidence type="ECO:0000313" key="1">
    <source>
        <dbReference type="EMBL" id="KAK9163563.1"/>
    </source>
</evidence>